<reference evidence="7" key="1">
    <citation type="submission" date="2018-02" db="EMBL/GenBank/DDBJ databases">
        <authorList>
            <person name="Cohen D.B."/>
            <person name="Kent A.D."/>
        </authorList>
    </citation>
    <scope>NUCLEOTIDE SEQUENCE</scope>
</reference>
<protein>
    <recommendedName>
        <fullName evidence="6">SWIM-type domain-containing protein</fullName>
    </recommendedName>
</protein>
<dbReference type="PANTHER" id="PTHR47718">
    <property type="entry name" value="OS01G0519700 PROTEIN"/>
    <property type="match status" value="1"/>
</dbReference>
<keyword evidence="1" id="KW-0479">Metal-binding</keyword>
<dbReference type="EMBL" id="OIVN01004105">
    <property type="protein sequence ID" value="SPD15458.1"/>
    <property type="molecule type" value="Genomic_DNA"/>
</dbReference>
<gene>
    <name evidence="7" type="ORF">FSB_LOCUS43340</name>
</gene>
<feature type="region of interest" description="Disordered" evidence="5">
    <location>
        <begin position="1"/>
        <end position="38"/>
    </location>
</feature>
<keyword evidence="2 4" id="KW-0863">Zinc-finger</keyword>
<keyword evidence="3" id="KW-0862">Zinc</keyword>
<dbReference type="SMART" id="SM00575">
    <property type="entry name" value="ZnF_PMZ"/>
    <property type="match status" value="1"/>
</dbReference>
<evidence type="ECO:0000256" key="5">
    <source>
        <dbReference type="SAM" id="MobiDB-lite"/>
    </source>
</evidence>
<dbReference type="GO" id="GO:0008270">
    <property type="term" value="F:zinc ion binding"/>
    <property type="evidence" value="ECO:0007669"/>
    <property type="project" value="UniProtKB-KW"/>
</dbReference>
<dbReference type="InterPro" id="IPR006564">
    <property type="entry name" value="Znf_PMZ"/>
</dbReference>
<evidence type="ECO:0000256" key="1">
    <source>
        <dbReference type="ARBA" id="ARBA00022723"/>
    </source>
</evidence>
<evidence type="ECO:0000259" key="6">
    <source>
        <dbReference type="PROSITE" id="PS50966"/>
    </source>
</evidence>
<evidence type="ECO:0000256" key="3">
    <source>
        <dbReference type="ARBA" id="ARBA00022833"/>
    </source>
</evidence>
<proteinExistence type="predicted"/>
<dbReference type="Pfam" id="PF10551">
    <property type="entry name" value="MULE"/>
    <property type="match status" value="1"/>
</dbReference>
<dbReference type="AlphaFoldDB" id="A0A2N9HTU5"/>
<name>A0A2N9HTU5_FAGSY</name>
<dbReference type="InterPro" id="IPR007527">
    <property type="entry name" value="Znf_SWIM"/>
</dbReference>
<dbReference type="InterPro" id="IPR004330">
    <property type="entry name" value="FAR1_DNA_bnd_dom"/>
</dbReference>
<dbReference type="Pfam" id="PF03101">
    <property type="entry name" value="FAR1"/>
    <property type="match status" value="1"/>
</dbReference>
<evidence type="ECO:0000256" key="2">
    <source>
        <dbReference type="ARBA" id="ARBA00022771"/>
    </source>
</evidence>
<feature type="region of interest" description="Disordered" evidence="5">
    <location>
        <begin position="612"/>
        <end position="646"/>
    </location>
</feature>
<feature type="compositionally biased region" description="Polar residues" evidence="5">
    <location>
        <begin position="675"/>
        <end position="692"/>
    </location>
</feature>
<dbReference type="Pfam" id="PF04434">
    <property type="entry name" value="SWIM"/>
    <property type="match status" value="1"/>
</dbReference>
<feature type="region of interest" description="Disordered" evidence="5">
    <location>
        <begin position="675"/>
        <end position="702"/>
    </location>
</feature>
<dbReference type="InterPro" id="IPR018289">
    <property type="entry name" value="MULE_transposase_dom"/>
</dbReference>
<dbReference type="PANTHER" id="PTHR47718:SF13">
    <property type="entry name" value="OS09G0290500 PROTEIN"/>
    <property type="match status" value="1"/>
</dbReference>
<sequence length="702" mass="80567">MSTQEMDGVRSFGASNSFVEDLPQPVEGNMQEDTPESVRNSVIEPRVGMEFDSLQQVIEFYKHYAYSKGFATMTRNSRKKKGFSETSYVNLKCNREGKYSSSVDDPSKKRSTIKNACEAGIKASMDITDKKWRILSFIEDHNHELSPSKSRHFAAFRHISTDTRRRLLINDNAGVRINSSIKASVVEAGGYENMTYNQRDVRNFLEKERRLKCKEGDGQALHDYFVRMQAKNSNFYHALDLDDELRVRNVFWVDARSRAAYESFNDVITFDTTYLTNKYDMPFAPFIGINHHGESIILGCGLLSSEDTDSFVWVFRQWLQSMCDIAPKAIITDQCQAMRRAIEIVFPETVHRWCIWHITMKLPVKLAGLEAYQDIKHYLLKAVHDSMTVEEFEEKWNHTITLHHLEENEWLAKLYEERERWVPAFLNSNFFAGMSNSRKAMRNKVEKEILSDFECFKGKLECSSSSPMEKQFQEAYTHEIFKRVRLEFAGRQGCIVNELVRGSDEVKYKIEDEACPGKLFEVRFNSSECLVGCVCRMFEFRGILCRHALFVLSQQRVTILPDRYEKLHRLAVGVLEIGAESVENFNVLEKTEVVRSPTVVKRKGRPRMKRLKSSMEEAVSKPKKKRNNAVARNLAHSTSTTGVGGSAYGDCSTSNMEYPVSMPHSHDGVIHLTNPMPSQSFVSESMSQTQAHGNEDQALNLP</sequence>
<dbReference type="PROSITE" id="PS50966">
    <property type="entry name" value="ZF_SWIM"/>
    <property type="match status" value="1"/>
</dbReference>
<evidence type="ECO:0000313" key="7">
    <source>
        <dbReference type="EMBL" id="SPD15458.1"/>
    </source>
</evidence>
<feature type="domain" description="SWIM-type" evidence="6">
    <location>
        <begin position="520"/>
        <end position="556"/>
    </location>
</feature>
<organism evidence="7">
    <name type="scientific">Fagus sylvatica</name>
    <name type="common">Beechnut</name>
    <dbReference type="NCBI Taxonomy" id="28930"/>
    <lineage>
        <taxon>Eukaryota</taxon>
        <taxon>Viridiplantae</taxon>
        <taxon>Streptophyta</taxon>
        <taxon>Embryophyta</taxon>
        <taxon>Tracheophyta</taxon>
        <taxon>Spermatophyta</taxon>
        <taxon>Magnoliopsida</taxon>
        <taxon>eudicotyledons</taxon>
        <taxon>Gunneridae</taxon>
        <taxon>Pentapetalae</taxon>
        <taxon>rosids</taxon>
        <taxon>fabids</taxon>
        <taxon>Fagales</taxon>
        <taxon>Fagaceae</taxon>
        <taxon>Fagus</taxon>
    </lineage>
</organism>
<accession>A0A2N9HTU5</accession>
<evidence type="ECO:0000256" key="4">
    <source>
        <dbReference type="PROSITE-ProRule" id="PRU00325"/>
    </source>
</evidence>